<name>A0A9D1ITS9_9CLOT</name>
<comment type="caution">
    <text evidence="4">The sequence shown here is derived from an EMBL/GenBank/DDBJ whole genome shotgun (WGS) entry which is preliminary data.</text>
</comment>
<organism evidence="4 5">
    <name type="scientific">Candidatus Ventrousia excrementavium</name>
    <dbReference type="NCBI Taxonomy" id="2840961"/>
    <lineage>
        <taxon>Bacteria</taxon>
        <taxon>Bacillati</taxon>
        <taxon>Bacillota</taxon>
        <taxon>Clostridia</taxon>
        <taxon>Eubacteriales</taxon>
        <taxon>Clostridiaceae</taxon>
        <taxon>Clostridiaceae incertae sedis</taxon>
        <taxon>Candidatus Ventrousia</taxon>
    </lineage>
</organism>
<proteinExistence type="predicted"/>
<dbReference type="AlphaFoldDB" id="A0A9D1ITS9"/>
<sequence>MKKRITCALLVLVMLAGALPSSALFTDIVSDSERWAAESLASLGIVNGTGGSAFNPNGTLTRAEFCKMAVLAAGFSEVSLYSSYTIFPDVLASEWFAPYVNAAVRKYQIIRGDSAGNFNPNTPITYGEAVTILLRMLGYTVEDIGYFWPCDDALKAEQIGLNRGMRSFSTSDSLTRGQAAILLRNLLMTEQKEGGLYITKAFRTGDLSVLAATWETDTELANGEVRLYAGEDASIVTSSTALSRDLVGLRGTPVYAQTGNKLLGFIVDTENLETAVVQSTSIDAITTADGSKISIPRSCKLLVTAGMVDYTASYYDLRPGAQIYLYRDDGGSVSLVTGGQTTLSLASVGVYGVDDIVFVRGSTILKNGSEITEDEIDKFDVVSYVSDEKTYYVSDDRVTLLYEDAKPSYASPSTITAGGHTFSISEEASRYFQDLTFNRTITLLFDYNGNVAAAFNSARVGGKVPAILTELGGEATVKLLSNGLELKGTPSFSGFPEVDAGDGEGVSSLYAQVGRIVGFSQDNQGRFTFSTYSFRDTSAGDIDPVKGTVGRYEFSPEIRIFEEPAEGMPLNEITQEDLGPVTLSASKVRHIERDSAGKVSLLVVSNVTGNGFTYGLISQTQTQVPAGEDLEGNTVYRTQYTLNLRTDEGTQQYVTFRNPGLRNTSSMVPGGIATSVLAQTYSEAPPAFKLERTATVGRDDFDTREGVRVGNVFVELADDVLIYAKSIDRFLTLNEARSNFSTFEIYCDRDPGDGGTVRIILVS</sequence>
<reference evidence="4" key="2">
    <citation type="journal article" date="2021" name="PeerJ">
        <title>Extensive microbial diversity within the chicken gut microbiome revealed by metagenomics and culture.</title>
        <authorList>
            <person name="Gilroy R."/>
            <person name="Ravi A."/>
            <person name="Getino M."/>
            <person name="Pursley I."/>
            <person name="Horton D.L."/>
            <person name="Alikhan N.F."/>
            <person name="Baker D."/>
            <person name="Gharbi K."/>
            <person name="Hall N."/>
            <person name="Watson M."/>
            <person name="Adriaenssens E.M."/>
            <person name="Foster-Nyarko E."/>
            <person name="Jarju S."/>
            <person name="Secka A."/>
            <person name="Antonio M."/>
            <person name="Oren A."/>
            <person name="Chaudhuri R.R."/>
            <person name="La Ragione R."/>
            <person name="Hildebrand F."/>
            <person name="Pallen M.J."/>
        </authorList>
    </citation>
    <scope>NUCLEOTIDE SEQUENCE</scope>
    <source>
        <strain evidence="4">CHK191-8634</strain>
    </source>
</reference>
<dbReference type="Proteomes" id="UP000824073">
    <property type="component" value="Unassembled WGS sequence"/>
</dbReference>
<evidence type="ECO:0000256" key="2">
    <source>
        <dbReference type="SAM" id="SignalP"/>
    </source>
</evidence>
<reference evidence="4" key="1">
    <citation type="submission" date="2020-10" db="EMBL/GenBank/DDBJ databases">
        <authorList>
            <person name="Gilroy R."/>
        </authorList>
    </citation>
    <scope>NUCLEOTIDE SEQUENCE</scope>
    <source>
        <strain evidence="4">CHK191-8634</strain>
    </source>
</reference>
<dbReference type="InterPro" id="IPR001119">
    <property type="entry name" value="SLH_dom"/>
</dbReference>
<feature type="chain" id="PRO_5039415706" evidence="2">
    <location>
        <begin position="24"/>
        <end position="763"/>
    </location>
</feature>
<evidence type="ECO:0000313" key="5">
    <source>
        <dbReference type="Proteomes" id="UP000824073"/>
    </source>
</evidence>
<feature type="signal peptide" evidence="2">
    <location>
        <begin position="1"/>
        <end position="23"/>
    </location>
</feature>
<dbReference type="PROSITE" id="PS51272">
    <property type="entry name" value="SLH"/>
    <property type="match status" value="2"/>
</dbReference>
<keyword evidence="1" id="KW-0677">Repeat</keyword>
<keyword evidence="2" id="KW-0732">Signal</keyword>
<evidence type="ECO:0000313" key="4">
    <source>
        <dbReference type="EMBL" id="HIU43418.1"/>
    </source>
</evidence>
<dbReference type="EMBL" id="DVMR01000034">
    <property type="protein sequence ID" value="HIU43418.1"/>
    <property type="molecule type" value="Genomic_DNA"/>
</dbReference>
<protein>
    <submittedName>
        <fullName evidence="4">S-layer homology domain-containing protein</fullName>
    </submittedName>
</protein>
<evidence type="ECO:0000259" key="3">
    <source>
        <dbReference type="PROSITE" id="PS51272"/>
    </source>
</evidence>
<evidence type="ECO:0000256" key="1">
    <source>
        <dbReference type="ARBA" id="ARBA00022737"/>
    </source>
</evidence>
<feature type="domain" description="SLH" evidence="3">
    <location>
        <begin position="20"/>
        <end position="82"/>
    </location>
</feature>
<accession>A0A9D1ITS9</accession>
<feature type="domain" description="SLH" evidence="3">
    <location>
        <begin position="83"/>
        <end position="147"/>
    </location>
</feature>
<gene>
    <name evidence="4" type="ORF">IAB67_03880</name>
</gene>
<dbReference type="Pfam" id="PF00395">
    <property type="entry name" value="SLH"/>
    <property type="match status" value="2"/>
</dbReference>